<keyword evidence="2" id="KW-1185">Reference proteome</keyword>
<name>A0ACA9UQ65_BIOOC</name>
<proteinExistence type="predicted"/>
<sequence>MHWSTVPSYYPLLHIETFQRRRKMRFLCLHGKGMNAEVLRSQMARICEFFTPDHEFIFVNGPVPREPMAGIVLKTRQSDERFFGFTPDDPALCGQIVDSVSNFMASAKPFDGIIGFSEGACVAATIMIADEQLPQPVFRLKCGIFFCGLSPIDIQSCSDGKGEPRFLNYDEDGVMLRVPTAHIWSTEGGEFANMGKDLVTISDESLREESIHQLGHGIPGSRSDEGLEEAIRAIERTIERAK</sequence>
<dbReference type="Proteomes" id="UP000836387">
    <property type="component" value="Unassembled WGS sequence"/>
</dbReference>
<reference evidence="1" key="2">
    <citation type="submission" date="2021-10" db="EMBL/GenBank/DDBJ databases">
        <authorList>
            <person name="Piombo E."/>
        </authorList>
    </citation>
    <scope>NUCLEOTIDE SEQUENCE</scope>
</reference>
<evidence type="ECO:0000313" key="2">
    <source>
        <dbReference type="Proteomes" id="UP000836387"/>
    </source>
</evidence>
<reference evidence="1" key="1">
    <citation type="submission" date="2020-04" db="EMBL/GenBank/DDBJ databases">
        <authorList>
            <person name="Broberg M."/>
        </authorList>
    </citation>
    <scope>NUCLEOTIDE SEQUENCE</scope>
</reference>
<gene>
    <name evidence="1" type="ORF">CRV2_00017379</name>
</gene>
<comment type="caution">
    <text evidence="1">The sequence shown here is derived from an EMBL/GenBank/DDBJ whole genome shotgun (WGS) entry which is preliminary data.</text>
</comment>
<organism evidence="1 2">
    <name type="scientific">Clonostachys rosea f. rosea IK726</name>
    <dbReference type="NCBI Taxonomy" id="1349383"/>
    <lineage>
        <taxon>Eukaryota</taxon>
        <taxon>Fungi</taxon>
        <taxon>Dikarya</taxon>
        <taxon>Ascomycota</taxon>
        <taxon>Pezizomycotina</taxon>
        <taxon>Sordariomycetes</taxon>
        <taxon>Hypocreomycetidae</taxon>
        <taxon>Hypocreales</taxon>
        <taxon>Bionectriaceae</taxon>
        <taxon>Clonostachys</taxon>
    </lineage>
</organism>
<evidence type="ECO:0000313" key="1">
    <source>
        <dbReference type="EMBL" id="CAG9955589.1"/>
    </source>
</evidence>
<protein>
    <submittedName>
        <fullName evidence="1">Uncharacterized protein</fullName>
    </submittedName>
</protein>
<dbReference type="EMBL" id="CADEHS020000596">
    <property type="protein sequence ID" value="CAG9955589.1"/>
    <property type="molecule type" value="Genomic_DNA"/>
</dbReference>
<accession>A0ACA9UQ65</accession>